<dbReference type="Pfam" id="PF00501">
    <property type="entry name" value="AMP-binding"/>
    <property type="match status" value="1"/>
</dbReference>
<evidence type="ECO:0000256" key="1">
    <source>
        <dbReference type="ARBA" id="ARBA00006432"/>
    </source>
</evidence>
<name>A0A7I9WT68_9MYCO</name>
<dbReference type="Pfam" id="PF13193">
    <property type="entry name" value="AMP-binding_C"/>
    <property type="match status" value="1"/>
</dbReference>
<evidence type="ECO:0000256" key="8">
    <source>
        <dbReference type="ARBA" id="ARBA00083882"/>
    </source>
</evidence>
<dbReference type="Gene3D" id="3.40.50.12780">
    <property type="entry name" value="N-terminal domain of ligase-like"/>
    <property type="match status" value="1"/>
</dbReference>
<proteinExistence type="inferred from homology"/>
<feature type="domain" description="AMP-binding enzyme C-terminal" evidence="10">
    <location>
        <begin position="455"/>
        <end position="529"/>
    </location>
</feature>
<evidence type="ECO:0000256" key="3">
    <source>
        <dbReference type="ARBA" id="ARBA00026121"/>
    </source>
</evidence>
<dbReference type="InterPro" id="IPR050237">
    <property type="entry name" value="ATP-dep_AMP-bd_enzyme"/>
</dbReference>
<dbReference type="GO" id="GO:0004467">
    <property type="term" value="F:long-chain fatty acid-CoA ligase activity"/>
    <property type="evidence" value="ECO:0007669"/>
    <property type="project" value="UniProtKB-EC"/>
</dbReference>
<dbReference type="EC" id="6.2.1.3" evidence="3"/>
<dbReference type="EMBL" id="BLKT01000003">
    <property type="protein sequence ID" value="GFG60942.1"/>
    <property type="molecule type" value="Genomic_DNA"/>
</dbReference>
<dbReference type="InterPro" id="IPR042099">
    <property type="entry name" value="ANL_N_sf"/>
</dbReference>
<dbReference type="InterPro" id="IPR020845">
    <property type="entry name" value="AMP-binding_CS"/>
</dbReference>
<dbReference type="InterPro" id="IPR045851">
    <property type="entry name" value="AMP-bd_C_sf"/>
</dbReference>
<evidence type="ECO:0000313" key="12">
    <source>
        <dbReference type="Proteomes" id="UP000465241"/>
    </source>
</evidence>
<keyword evidence="2 11" id="KW-0436">Ligase</keyword>
<evidence type="ECO:0000256" key="2">
    <source>
        <dbReference type="ARBA" id="ARBA00022598"/>
    </source>
</evidence>
<reference evidence="11 12" key="1">
    <citation type="journal article" date="2019" name="Emerg. Microbes Infect.">
        <title>Comprehensive subspecies identification of 175 nontuberculous mycobacteria species based on 7547 genomic profiles.</title>
        <authorList>
            <person name="Matsumoto Y."/>
            <person name="Kinjo T."/>
            <person name="Motooka D."/>
            <person name="Nabeya D."/>
            <person name="Jung N."/>
            <person name="Uechi K."/>
            <person name="Horii T."/>
            <person name="Iida T."/>
            <person name="Fujita J."/>
            <person name="Nakamura S."/>
        </authorList>
    </citation>
    <scope>NUCLEOTIDE SEQUENCE [LARGE SCALE GENOMIC DNA]</scope>
    <source>
        <strain evidence="11 12">JCM 13392</strain>
    </source>
</reference>
<dbReference type="AlphaFoldDB" id="A0A7I9WT68"/>
<comment type="catalytic activity">
    <reaction evidence="4">
        <text>a long-chain fatty acid + ATP + CoA = a long-chain fatty acyl-CoA + AMP + diphosphate</text>
        <dbReference type="Rhea" id="RHEA:15421"/>
        <dbReference type="ChEBI" id="CHEBI:30616"/>
        <dbReference type="ChEBI" id="CHEBI:33019"/>
        <dbReference type="ChEBI" id="CHEBI:57287"/>
        <dbReference type="ChEBI" id="CHEBI:57560"/>
        <dbReference type="ChEBI" id="CHEBI:83139"/>
        <dbReference type="ChEBI" id="CHEBI:456215"/>
        <dbReference type="EC" id="6.2.1.3"/>
    </reaction>
</comment>
<protein>
    <recommendedName>
        <fullName evidence="5">Long-chain-fatty-acid--CoA ligase FadD13</fullName>
        <ecNumber evidence="3">6.2.1.3</ecNumber>
    </recommendedName>
    <alternativeName>
        <fullName evidence="6">Fatty acyl-CoA ligase</fullName>
    </alternativeName>
    <alternativeName>
        <fullName evidence="8">Fatty acyl-CoA synthetase</fullName>
    </alternativeName>
    <alternativeName>
        <fullName evidence="7">Very-long-chain fatty-acyl-CoA synthetase</fullName>
    </alternativeName>
</protein>
<keyword evidence="12" id="KW-1185">Reference proteome</keyword>
<dbReference type="InterPro" id="IPR000873">
    <property type="entry name" value="AMP-dep_synth/lig_dom"/>
</dbReference>
<evidence type="ECO:0000259" key="9">
    <source>
        <dbReference type="Pfam" id="PF00501"/>
    </source>
</evidence>
<evidence type="ECO:0000313" key="11">
    <source>
        <dbReference type="EMBL" id="GFG60942.1"/>
    </source>
</evidence>
<dbReference type="FunFam" id="3.30.300.30:FF:000008">
    <property type="entry name" value="2,3-dihydroxybenzoate-AMP ligase"/>
    <property type="match status" value="1"/>
</dbReference>
<evidence type="ECO:0000256" key="6">
    <source>
        <dbReference type="ARBA" id="ARBA00076959"/>
    </source>
</evidence>
<dbReference type="PANTHER" id="PTHR43767:SF11">
    <property type="entry name" value="MEDIUM-CHAIN-FATTY-ACID--COA LIGASE"/>
    <property type="match status" value="1"/>
</dbReference>
<dbReference type="PROSITE" id="PS00455">
    <property type="entry name" value="AMP_BINDING"/>
    <property type="match status" value="1"/>
</dbReference>
<comment type="similarity">
    <text evidence="1">Belongs to the ATP-dependent AMP-binding enzyme family.</text>
</comment>
<gene>
    <name evidence="11" type="primary">fadD14</name>
    <name evidence="11" type="ORF">MMUR_50780</name>
</gene>
<dbReference type="NCBIfam" id="NF004837">
    <property type="entry name" value="PRK06187.1"/>
    <property type="match status" value="1"/>
</dbReference>
<evidence type="ECO:0000256" key="7">
    <source>
        <dbReference type="ARBA" id="ARBA00080667"/>
    </source>
</evidence>
<organism evidence="11 12">
    <name type="scientific">Mycolicibacterium murale</name>
    <dbReference type="NCBI Taxonomy" id="182220"/>
    <lineage>
        <taxon>Bacteria</taxon>
        <taxon>Bacillati</taxon>
        <taxon>Actinomycetota</taxon>
        <taxon>Actinomycetes</taxon>
        <taxon>Mycobacteriales</taxon>
        <taxon>Mycobacteriaceae</taxon>
        <taxon>Mycolicibacterium</taxon>
    </lineage>
</organism>
<dbReference type="SUPFAM" id="SSF56801">
    <property type="entry name" value="Acetyl-CoA synthetase-like"/>
    <property type="match status" value="1"/>
</dbReference>
<dbReference type="PANTHER" id="PTHR43767">
    <property type="entry name" value="LONG-CHAIN-FATTY-ACID--COA LIGASE"/>
    <property type="match status" value="1"/>
</dbReference>
<evidence type="ECO:0000259" key="10">
    <source>
        <dbReference type="Pfam" id="PF13193"/>
    </source>
</evidence>
<evidence type="ECO:0000256" key="4">
    <source>
        <dbReference type="ARBA" id="ARBA00036813"/>
    </source>
</evidence>
<dbReference type="Proteomes" id="UP000465241">
    <property type="component" value="Unassembled WGS sequence"/>
</dbReference>
<comment type="caution">
    <text evidence="11">The sequence shown here is derived from an EMBL/GenBank/DDBJ whole genome shotgun (WGS) entry which is preliminary data.</text>
</comment>
<dbReference type="InterPro" id="IPR025110">
    <property type="entry name" value="AMP-bd_C"/>
</dbReference>
<sequence>MIDPHPGAPVPSTMQTSPLTLTAVVRSLQERTGRTEILTCRNADGDVERTTHRDLLARVGRVANHLQSAGVRSGNRVATLLWNTAEHLELYVAVPAMGAVLHTLNPRMKAAQLAFVIDEAGDDVLVCDSEFADLVTEVLSLTTRVHTVLVVGAAPQSMSRSGRTVLDYATATGLFPAEFDWPELDENAAASICYTSGTTGDPKGVVYSHRSIHLHALASCTANSVGISSRDTVMPLVPMFHVNAWGLPYAALMAGAQLVLPGRHVRPQTIAALLDRWAPTVSGAVPTVWTDLLAFLRSHPGHRLTSLRRALCGGASASQSLVEAYHAEWGVSLTCAWGMTETSPIVAIADPPPAAPTNAVGRVGFGVRARVVDDSGTVLPRDGAAVGELEVSGPWITGGYLAGRGEDSFRRDCDGTAWLRTGDLATIDDEARVVITDRVKDVIKSGGEWISSVALESELCAHPAVREAAVIGVRHERWDERPVALVVLAQPDTVSADELRAWLEPRVPRWWIPETVIPVAQLARTSTGKTDKRALREAYAKEECHVDGGR</sequence>
<dbReference type="Gene3D" id="3.30.300.30">
    <property type="match status" value="1"/>
</dbReference>
<evidence type="ECO:0000256" key="5">
    <source>
        <dbReference type="ARBA" id="ARBA00069710"/>
    </source>
</evidence>
<accession>A0A7I9WT68</accession>
<feature type="domain" description="AMP-dependent synthetase/ligase" evidence="9">
    <location>
        <begin position="34"/>
        <end position="401"/>
    </location>
</feature>